<dbReference type="EMBL" id="JAJJMA010172968">
    <property type="protein sequence ID" value="MCL7036862.1"/>
    <property type="molecule type" value="Genomic_DNA"/>
</dbReference>
<name>A0AA41SCI3_PAPNU</name>
<dbReference type="AlphaFoldDB" id="A0AA41SCI3"/>
<comment type="caution">
    <text evidence="2">The sequence shown here is derived from an EMBL/GenBank/DDBJ whole genome shotgun (WGS) entry which is preliminary data.</text>
</comment>
<organism evidence="2 3">
    <name type="scientific">Papaver nudicaule</name>
    <name type="common">Iceland poppy</name>
    <dbReference type="NCBI Taxonomy" id="74823"/>
    <lineage>
        <taxon>Eukaryota</taxon>
        <taxon>Viridiplantae</taxon>
        <taxon>Streptophyta</taxon>
        <taxon>Embryophyta</taxon>
        <taxon>Tracheophyta</taxon>
        <taxon>Spermatophyta</taxon>
        <taxon>Magnoliopsida</taxon>
        <taxon>Ranunculales</taxon>
        <taxon>Papaveraceae</taxon>
        <taxon>Papaveroideae</taxon>
        <taxon>Papaver</taxon>
    </lineage>
</organism>
<reference evidence="2" key="1">
    <citation type="submission" date="2022-03" db="EMBL/GenBank/DDBJ databases">
        <title>A functionally conserved STORR gene fusion in Papaver species that diverged 16.8 million years ago.</title>
        <authorList>
            <person name="Catania T."/>
        </authorList>
    </citation>
    <scope>NUCLEOTIDE SEQUENCE</scope>
    <source>
        <strain evidence="2">S-191538</strain>
    </source>
</reference>
<evidence type="ECO:0000313" key="2">
    <source>
        <dbReference type="EMBL" id="MCL7036862.1"/>
    </source>
</evidence>
<sequence length="509" mass="58405">MSTADVVDEEYTSIEMDEIAKTIKEKFRDTAPSRTSGCCFIHRVPAKLHNRTQPSAYRPETFSFGPFHCGIQSLKVTQDLKLLYAHTLLTRKIKQNPGEEESAATAATQTVKLASSTLVVEGRWLTLFEECVSSIKKIETKIRHCYSEPLDLDSREFVTMMVIDGLFIIELFLSYYLRKFFRVDEDLVDADPLRCNNWLWIGVKRDLLLLENQLPLFVLEHLFDILVFKEKFEGVPLMKIILYFFKNESGLLPAKLPLDANLEHCIEEAKHLLDLLAMLLKPSPKTTSHSPSSPWNIKNIMMKCTSRVDDSTGENKRAQKRTLWMPPDFIPSAAELSRAGVKFKKGSDELTFMDIKFVDGTFEMPQIVIHNETALMLRNLIALEQSHDKSIDMICYATLMDSLINSAEDVEVLRNQGIIVNYFGCHEDVSNIFNNLCFEETSNNHDYYHNLSEEVGVYYKKSWHTWKATLKREYFNSPWTIISVFAATLLILLTITSTVFTILSVMIKS</sequence>
<keyword evidence="1" id="KW-0472">Membrane</keyword>
<protein>
    <submittedName>
        <fullName evidence="2">Uncharacterized protein</fullName>
    </submittedName>
</protein>
<keyword evidence="3" id="KW-1185">Reference proteome</keyword>
<gene>
    <name evidence="2" type="ORF">MKW94_006451</name>
</gene>
<evidence type="ECO:0000256" key="1">
    <source>
        <dbReference type="SAM" id="Phobius"/>
    </source>
</evidence>
<dbReference type="Pfam" id="PF03140">
    <property type="entry name" value="DUF247"/>
    <property type="match status" value="1"/>
</dbReference>
<keyword evidence="1" id="KW-1133">Transmembrane helix</keyword>
<feature type="transmembrane region" description="Helical" evidence="1">
    <location>
        <begin position="481"/>
        <end position="507"/>
    </location>
</feature>
<accession>A0AA41SCI3</accession>
<dbReference type="InterPro" id="IPR004158">
    <property type="entry name" value="DUF247_pln"/>
</dbReference>
<dbReference type="Proteomes" id="UP001177140">
    <property type="component" value="Unassembled WGS sequence"/>
</dbReference>
<dbReference type="PANTHER" id="PTHR31170">
    <property type="entry name" value="BNAC04G53230D PROTEIN"/>
    <property type="match status" value="1"/>
</dbReference>
<evidence type="ECO:0000313" key="3">
    <source>
        <dbReference type="Proteomes" id="UP001177140"/>
    </source>
</evidence>
<dbReference type="PANTHER" id="PTHR31170:SF20">
    <property type="entry name" value="DUF247 DOMAIN PROTEIN"/>
    <property type="match status" value="1"/>
</dbReference>
<keyword evidence="1" id="KW-0812">Transmembrane</keyword>
<proteinExistence type="predicted"/>